<comment type="caution">
    <text evidence="1">The sequence shown here is derived from an EMBL/GenBank/DDBJ whole genome shotgun (WGS) entry which is preliminary data.</text>
</comment>
<protein>
    <submittedName>
        <fullName evidence="1">Uncharacterized protein</fullName>
    </submittedName>
</protein>
<sequence>MSSTLSSELFGRISTLFRTLRHETLRLIDKVSEDEKDTTPSDKSVICIDDEEAENGFIKSLIEDKEELSRLQKELEDRYNAYRTGVSLEHLLNVAISLHENMENRIASVRSKMLENGMAVPQMQAKFDPGTTSHAKQDSTGLEKKNLIKTESFCEPAIKMGDVGYAKVPRSDPVDLKHLNLSEETRKLLELD</sequence>
<proteinExistence type="predicted"/>
<dbReference type="Proteomes" id="UP000031512">
    <property type="component" value="Unassembled WGS sequence"/>
</dbReference>
<organism evidence="1 2">
    <name type="scientific">Theileria equi strain WA</name>
    <dbReference type="NCBI Taxonomy" id="1537102"/>
    <lineage>
        <taxon>Eukaryota</taxon>
        <taxon>Sar</taxon>
        <taxon>Alveolata</taxon>
        <taxon>Apicomplexa</taxon>
        <taxon>Aconoidasida</taxon>
        <taxon>Piroplasmida</taxon>
        <taxon>Theileriidae</taxon>
        <taxon>Theileria</taxon>
    </lineage>
</organism>
<evidence type="ECO:0000313" key="1">
    <source>
        <dbReference type="EMBL" id="EKX72860.1"/>
    </source>
</evidence>
<dbReference type="GeneID" id="15804495"/>
<dbReference type="VEuPathDB" id="PiroplasmaDB:BEWA_014190"/>
<dbReference type="eggNOG" id="ENOG502QXTH">
    <property type="taxonomic scope" value="Eukaryota"/>
</dbReference>
<name>L1LC82_THEEQ</name>
<dbReference type="EMBL" id="ACOU01000004">
    <property type="protein sequence ID" value="EKX72860.1"/>
    <property type="molecule type" value="Genomic_DNA"/>
</dbReference>
<dbReference type="RefSeq" id="XP_004832312.1">
    <property type="nucleotide sequence ID" value="XM_004832255.1"/>
</dbReference>
<dbReference type="OrthoDB" id="365305at2759"/>
<reference evidence="1 2" key="1">
    <citation type="journal article" date="2012" name="BMC Genomics">
        <title>Comparative genomic analysis and phylogenetic position of Theileria equi.</title>
        <authorList>
            <person name="Kappmeyer L.S."/>
            <person name="Thiagarajan M."/>
            <person name="Herndon D.R."/>
            <person name="Ramsay J.D."/>
            <person name="Caler E."/>
            <person name="Djikeng A."/>
            <person name="Gillespie J.J."/>
            <person name="Lau A.O."/>
            <person name="Roalson E.H."/>
            <person name="Silva J.C."/>
            <person name="Silva M.G."/>
            <person name="Suarez C.E."/>
            <person name="Ueti M.W."/>
            <person name="Nene V.M."/>
            <person name="Mealey R.H."/>
            <person name="Knowles D.P."/>
            <person name="Brayton K.A."/>
        </authorList>
    </citation>
    <scope>NUCLEOTIDE SEQUENCE [LARGE SCALE GENOMIC DNA]</scope>
    <source>
        <strain evidence="1 2">WA</strain>
    </source>
</reference>
<keyword evidence="2" id="KW-1185">Reference proteome</keyword>
<evidence type="ECO:0000313" key="2">
    <source>
        <dbReference type="Proteomes" id="UP000031512"/>
    </source>
</evidence>
<accession>L1LC82</accession>
<gene>
    <name evidence="1" type="ORF">BEWA_014190</name>
</gene>
<dbReference type="AlphaFoldDB" id="L1LC82"/>
<dbReference type="KEGG" id="beq:BEWA_014190"/>